<dbReference type="Proteomes" id="UP001071478">
    <property type="component" value="Unassembled WGS sequence"/>
</dbReference>
<gene>
    <name evidence="2" type="ORF">OS125_00015</name>
    <name evidence="3" type="ORF">OS129_03230</name>
</gene>
<evidence type="ECO:0000313" key="4">
    <source>
        <dbReference type="Proteomes" id="UP001071478"/>
    </source>
</evidence>
<feature type="region of interest" description="Disordered" evidence="1">
    <location>
        <begin position="1"/>
        <end position="22"/>
    </location>
</feature>
<accession>A0A9Q4C873</accession>
<dbReference type="EMBL" id="JAPMKV010000001">
    <property type="protein sequence ID" value="MCX7443633.1"/>
    <property type="molecule type" value="Genomic_DNA"/>
</dbReference>
<organism evidence="3 4">
    <name type="scientific">Corynebacterium pygosceleis</name>
    <dbReference type="NCBI Taxonomy" id="2800406"/>
    <lineage>
        <taxon>Bacteria</taxon>
        <taxon>Bacillati</taxon>
        <taxon>Actinomycetota</taxon>
        <taxon>Actinomycetes</taxon>
        <taxon>Mycobacteriales</taxon>
        <taxon>Corynebacteriaceae</taxon>
        <taxon>Corynebacterium</taxon>
    </lineage>
</organism>
<proteinExistence type="predicted"/>
<keyword evidence="5" id="KW-1185">Reference proteome</keyword>
<name>A0A9Q4C873_9CORY</name>
<evidence type="ECO:0000256" key="1">
    <source>
        <dbReference type="SAM" id="MobiDB-lite"/>
    </source>
</evidence>
<sequence length="63" mass="6684">MAGHPVPGPRPGTPRPGDHTVTRITPEQLGESLDAVLGEQASTLAQEADQLTRAHQILHDALQ</sequence>
<evidence type="ECO:0000313" key="2">
    <source>
        <dbReference type="EMBL" id="MCX7443633.1"/>
    </source>
</evidence>
<dbReference type="RefSeq" id="WP_248167358.1">
    <property type="nucleotide sequence ID" value="NZ_JALNJA010000001.1"/>
</dbReference>
<evidence type="ECO:0000313" key="5">
    <source>
        <dbReference type="Proteomes" id="UP001081709"/>
    </source>
</evidence>
<dbReference type="EMBL" id="JAPMKU010000001">
    <property type="protein sequence ID" value="MCX7467893.1"/>
    <property type="molecule type" value="Genomic_DNA"/>
</dbReference>
<dbReference type="AlphaFoldDB" id="A0A9Q4C873"/>
<comment type="caution">
    <text evidence="3">The sequence shown here is derived from an EMBL/GenBank/DDBJ whole genome shotgun (WGS) entry which is preliminary data.</text>
</comment>
<reference evidence="3" key="1">
    <citation type="submission" date="2022-11" db="EMBL/GenBank/DDBJ databases">
        <title>Corynebacterium sp. isolated from Penguins.</title>
        <authorList>
            <person name="Sedlar K."/>
            <person name="Svec P."/>
        </authorList>
    </citation>
    <scope>NUCLEOTIDE SEQUENCE</scope>
    <source>
        <strain evidence="2">P7003</strain>
        <strain evidence="3">P7374</strain>
    </source>
</reference>
<dbReference type="Proteomes" id="UP001081709">
    <property type="component" value="Unassembled WGS sequence"/>
</dbReference>
<feature type="compositionally biased region" description="Pro residues" evidence="1">
    <location>
        <begin position="1"/>
        <end position="14"/>
    </location>
</feature>
<protein>
    <submittedName>
        <fullName evidence="3">Uncharacterized protein</fullName>
    </submittedName>
</protein>
<evidence type="ECO:0000313" key="3">
    <source>
        <dbReference type="EMBL" id="MCX7467893.1"/>
    </source>
</evidence>